<dbReference type="InterPro" id="IPR011001">
    <property type="entry name" value="Saposin-like"/>
</dbReference>
<dbReference type="EMBL" id="GL871006">
    <property type="protein sequence ID" value="EGC37156.1"/>
    <property type="molecule type" value="Genomic_DNA"/>
</dbReference>
<sequence length="198" mass="22231">MRFLFFLIVCVLAFASSVVRAIDCQMCQFAFSITEDLMYQNASVADIIPALGSACNYHGEEFAESCNDLVDNLGMVLMEKANEHEDSLAACTDLGVCEVENDLLKKHHWKKHLKPHKWNPLKKLKCSACKHVVKAAGKVINKGTDEGKHFASSECKHLGKPLSHVCNKLVGKIFHKIIAELKRNEDPNRVCHKLHMCK</sequence>
<dbReference type="RefSeq" id="XP_003286284.1">
    <property type="nucleotide sequence ID" value="XM_003286236.1"/>
</dbReference>
<dbReference type="OrthoDB" id="69496at2759"/>
<evidence type="ECO:0000313" key="5">
    <source>
        <dbReference type="EMBL" id="EGC37156.1"/>
    </source>
</evidence>
<protein>
    <recommendedName>
        <fullName evidence="4">Saposin B-type domain-containing protein</fullName>
    </recommendedName>
</protein>
<dbReference type="AlphaFoldDB" id="F0ZFU1"/>
<dbReference type="PANTHER" id="PTHR11480:SF98">
    <property type="entry name" value="SAPOSIN B-TYPE DOMAIN-CONTAINING PROTEIN"/>
    <property type="match status" value="1"/>
</dbReference>
<feature type="domain" description="Saposin B-type" evidence="4">
    <location>
        <begin position="122"/>
        <end position="198"/>
    </location>
</feature>
<dbReference type="InParanoid" id="F0ZFU1"/>
<accession>F0ZFU1</accession>
<dbReference type="PROSITE" id="PS50015">
    <property type="entry name" value="SAP_B"/>
    <property type="match status" value="2"/>
</dbReference>
<dbReference type="SUPFAM" id="SSF47862">
    <property type="entry name" value="Saposin"/>
    <property type="match status" value="2"/>
</dbReference>
<feature type="chain" id="PRO_5003265099" description="Saposin B-type domain-containing protein" evidence="3">
    <location>
        <begin position="22"/>
        <end position="198"/>
    </location>
</feature>
<dbReference type="SMART" id="SM00741">
    <property type="entry name" value="SapB"/>
    <property type="match status" value="2"/>
</dbReference>
<dbReference type="PANTHER" id="PTHR11480">
    <property type="entry name" value="SAPOSIN-RELATED"/>
    <property type="match status" value="1"/>
</dbReference>
<dbReference type="VEuPathDB" id="AmoebaDB:DICPUDRAFT_30692"/>
<proteinExistence type="predicted"/>
<dbReference type="InterPro" id="IPR008139">
    <property type="entry name" value="SaposinB_dom"/>
</dbReference>
<dbReference type="KEGG" id="dpp:DICPUDRAFT_30692"/>
<reference evidence="6" key="1">
    <citation type="journal article" date="2011" name="Genome Biol.">
        <title>Comparative genomics of the social amoebae Dictyostelium discoideum and Dictyostelium purpureum.</title>
        <authorList>
            <consortium name="US DOE Joint Genome Institute (JGI-PGF)"/>
            <person name="Sucgang R."/>
            <person name="Kuo A."/>
            <person name="Tian X."/>
            <person name="Salerno W."/>
            <person name="Parikh A."/>
            <person name="Feasley C.L."/>
            <person name="Dalin E."/>
            <person name="Tu H."/>
            <person name="Huang E."/>
            <person name="Barry K."/>
            <person name="Lindquist E."/>
            <person name="Shapiro H."/>
            <person name="Bruce D."/>
            <person name="Schmutz J."/>
            <person name="Salamov A."/>
            <person name="Fey P."/>
            <person name="Gaudet P."/>
            <person name="Anjard C."/>
            <person name="Babu M.M."/>
            <person name="Basu S."/>
            <person name="Bushmanova Y."/>
            <person name="van der Wel H."/>
            <person name="Katoh-Kurasawa M."/>
            <person name="Dinh C."/>
            <person name="Coutinho P.M."/>
            <person name="Saito T."/>
            <person name="Elias M."/>
            <person name="Schaap P."/>
            <person name="Kay R.R."/>
            <person name="Henrissat B."/>
            <person name="Eichinger L."/>
            <person name="Rivero F."/>
            <person name="Putnam N.H."/>
            <person name="West C.M."/>
            <person name="Loomis W.F."/>
            <person name="Chisholm R.L."/>
            <person name="Shaulsky G."/>
            <person name="Strassmann J.E."/>
            <person name="Queller D.C."/>
            <person name="Kuspa A."/>
            <person name="Grigoriev I.V."/>
        </authorList>
    </citation>
    <scope>NUCLEOTIDE SEQUENCE [LARGE SCALE GENOMIC DNA]</scope>
    <source>
        <strain evidence="6">QSDP1</strain>
    </source>
</reference>
<keyword evidence="3" id="KW-0732">Signal</keyword>
<dbReference type="Proteomes" id="UP000001064">
    <property type="component" value="Unassembled WGS sequence"/>
</dbReference>
<dbReference type="GeneID" id="10503692"/>
<keyword evidence="1" id="KW-1015">Disulfide bond</keyword>
<feature type="signal peptide" evidence="3">
    <location>
        <begin position="1"/>
        <end position="21"/>
    </location>
</feature>
<name>F0ZFU1_DICPU</name>
<evidence type="ECO:0000313" key="6">
    <source>
        <dbReference type="Proteomes" id="UP000001064"/>
    </source>
</evidence>
<organism evidence="5 6">
    <name type="scientific">Dictyostelium purpureum</name>
    <name type="common">Slime mold</name>
    <dbReference type="NCBI Taxonomy" id="5786"/>
    <lineage>
        <taxon>Eukaryota</taxon>
        <taxon>Amoebozoa</taxon>
        <taxon>Evosea</taxon>
        <taxon>Eumycetozoa</taxon>
        <taxon>Dictyostelia</taxon>
        <taxon>Dictyosteliales</taxon>
        <taxon>Dictyosteliaceae</taxon>
        <taxon>Dictyostelium</taxon>
    </lineage>
</organism>
<keyword evidence="2" id="KW-0325">Glycoprotein</keyword>
<gene>
    <name evidence="5" type="ORF">DICPUDRAFT_30692</name>
</gene>
<evidence type="ECO:0000259" key="4">
    <source>
        <dbReference type="PROSITE" id="PS50015"/>
    </source>
</evidence>
<evidence type="ECO:0000256" key="3">
    <source>
        <dbReference type="SAM" id="SignalP"/>
    </source>
</evidence>
<evidence type="ECO:0000256" key="2">
    <source>
        <dbReference type="ARBA" id="ARBA00023180"/>
    </source>
</evidence>
<evidence type="ECO:0000256" key="1">
    <source>
        <dbReference type="ARBA" id="ARBA00023157"/>
    </source>
</evidence>
<keyword evidence="6" id="KW-1185">Reference proteome</keyword>
<dbReference type="Gene3D" id="1.10.225.10">
    <property type="entry name" value="Saposin-like"/>
    <property type="match status" value="2"/>
</dbReference>
<feature type="domain" description="Saposin B-type" evidence="4">
    <location>
        <begin position="20"/>
        <end position="101"/>
    </location>
</feature>
<dbReference type="InterPro" id="IPR051428">
    <property type="entry name" value="Sphingo_Act-Surfact_Prot"/>
</dbReference>
<dbReference type="Pfam" id="PF03489">
    <property type="entry name" value="SapB_2"/>
    <property type="match status" value="1"/>
</dbReference>
<dbReference type="InterPro" id="IPR008138">
    <property type="entry name" value="SapB_2"/>
</dbReference>